<dbReference type="RefSeq" id="WP_131852294.1">
    <property type="nucleotide sequence ID" value="NZ_SKFH01000017.1"/>
</dbReference>
<dbReference type="OrthoDB" id="9807923at2"/>
<name>A0A4R4E2Y9_9BACT</name>
<evidence type="ECO:0000313" key="1">
    <source>
        <dbReference type="EMBL" id="TCZ70145.1"/>
    </source>
</evidence>
<proteinExistence type="predicted"/>
<dbReference type="EMBL" id="SKFH01000017">
    <property type="protein sequence ID" value="TCZ70145.1"/>
    <property type="molecule type" value="Genomic_DNA"/>
</dbReference>
<gene>
    <name evidence="1" type="ORF">E0486_11340</name>
</gene>
<protein>
    <recommendedName>
        <fullName evidence="3">SRPBCC family protein</fullName>
    </recommendedName>
</protein>
<keyword evidence="2" id="KW-1185">Reference proteome</keyword>
<organism evidence="1 2">
    <name type="scientific">Flaviaesturariibacter aridisoli</name>
    <dbReference type="NCBI Taxonomy" id="2545761"/>
    <lineage>
        <taxon>Bacteria</taxon>
        <taxon>Pseudomonadati</taxon>
        <taxon>Bacteroidota</taxon>
        <taxon>Chitinophagia</taxon>
        <taxon>Chitinophagales</taxon>
        <taxon>Chitinophagaceae</taxon>
        <taxon>Flaviaestuariibacter</taxon>
    </lineage>
</organism>
<dbReference type="AlphaFoldDB" id="A0A4R4E2Y9"/>
<accession>A0A4R4E2Y9</accession>
<dbReference type="InterPro" id="IPR023393">
    <property type="entry name" value="START-like_dom_sf"/>
</dbReference>
<dbReference type="SUPFAM" id="SSF55961">
    <property type="entry name" value="Bet v1-like"/>
    <property type="match status" value="1"/>
</dbReference>
<evidence type="ECO:0008006" key="3">
    <source>
        <dbReference type="Google" id="ProtNLM"/>
    </source>
</evidence>
<sequence length="154" mass="18237">MRILKLGLISAFLLFLLWTLLSLLIPSNVRISKATNLAAAPADVWTLVRDSSQWRRWHPWFSDSSTEMAKAVRFRWEERSDSLARVTLTHPGVRDLHNGFRLYQYPNSDSLTLQWYIDFHLRWYPWEKFSSLFFESSYGSTMQAGLERLKREVH</sequence>
<evidence type="ECO:0000313" key="2">
    <source>
        <dbReference type="Proteomes" id="UP000295164"/>
    </source>
</evidence>
<comment type="caution">
    <text evidence="1">The sequence shown here is derived from an EMBL/GenBank/DDBJ whole genome shotgun (WGS) entry which is preliminary data.</text>
</comment>
<dbReference type="Proteomes" id="UP000295164">
    <property type="component" value="Unassembled WGS sequence"/>
</dbReference>
<dbReference type="Gene3D" id="3.30.530.20">
    <property type="match status" value="1"/>
</dbReference>
<reference evidence="1 2" key="1">
    <citation type="submission" date="2019-03" db="EMBL/GenBank/DDBJ databases">
        <authorList>
            <person name="Kim M.K.M."/>
        </authorList>
    </citation>
    <scope>NUCLEOTIDE SEQUENCE [LARGE SCALE GENOMIC DNA]</scope>
    <source>
        <strain evidence="1 2">17J68-15</strain>
    </source>
</reference>